<feature type="signal peptide" evidence="1">
    <location>
        <begin position="1"/>
        <end position="15"/>
    </location>
</feature>
<proteinExistence type="predicted"/>
<dbReference type="GO" id="GO:0030414">
    <property type="term" value="F:peptidase inhibitor activity"/>
    <property type="evidence" value="ECO:0007669"/>
    <property type="project" value="InterPro"/>
</dbReference>
<dbReference type="Gene3D" id="3.40.190.10">
    <property type="entry name" value="Periplasmic binding protein-like II"/>
    <property type="match status" value="4"/>
</dbReference>
<dbReference type="PANTHER" id="PTHR11485">
    <property type="entry name" value="TRANSFERRIN"/>
    <property type="match status" value="1"/>
</dbReference>
<dbReference type="OrthoDB" id="9981115at2759"/>
<feature type="domain" description="WAP" evidence="2">
    <location>
        <begin position="28"/>
        <end position="78"/>
    </location>
</feature>
<dbReference type="GO" id="GO:0006826">
    <property type="term" value="P:iron ion transport"/>
    <property type="evidence" value="ECO:0007669"/>
    <property type="project" value="TreeGrafter"/>
</dbReference>
<dbReference type="PROSITE" id="PS51390">
    <property type="entry name" value="WAP"/>
    <property type="match status" value="1"/>
</dbReference>
<evidence type="ECO:0000313" key="5">
    <source>
        <dbReference type="RefSeq" id="XP_022107779.1"/>
    </source>
</evidence>
<dbReference type="InterPro" id="IPR001156">
    <property type="entry name" value="Transferrin-like_dom"/>
</dbReference>
<reference evidence="5" key="1">
    <citation type="submission" date="2025-08" db="UniProtKB">
        <authorList>
            <consortium name="RefSeq"/>
        </authorList>
    </citation>
    <scope>IDENTIFICATION</scope>
</reference>
<dbReference type="KEGG" id="aplc:110988510"/>
<dbReference type="GO" id="GO:0005886">
    <property type="term" value="C:plasma membrane"/>
    <property type="evidence" value="ECO:0007669"/>
    <property type="project" value="TreeGrafter"/>
</dbReference>
<evidence type="ECO:0000259" key="3">
    <source>
        <dbReference type="PROSITE" id="PS51408"/>
    </source>
</evidence>
<dbReference type="CDD" id="cd13529">
    <property type="entry name" value="PBP2_transferrin"/>
    <property type="match status" value="1"/>
</dbReference>
<feature type="domain" description="Transferrin-like" evidence="3">
    <location>
        <begin position="134"/>
        <end position="467"/>
    </location>
</feature>
<dbReference type="SMART" id="SM00094">
    <property type="entry name" value="TR_FER"/>
    <property type="match status" value="1"/>
</dbReference>
<dbReference type="GO" id="GO:0005615">
    <property type="term" value="C:extracellular space"/>
    <property type="evidence" value="ECO:0007669"/>
    <property type="project" value="TreeGrafter"/>
</dbReference>
<protein>
    <submittedName>
        <fullName evidence="5">Major yolk protein-like isoform X1</fullName>
    </submittedName>
</protein>
<dbReference type="Gene3D" id="4.10.75.10">
    <property type="entry name" value="Elafin-like"/>
    <property type="match status" value="1"/>
</dbReference>
<dbReference type="OMA" id="RKEWACA"/>
<feature type="domain" description="Transferrin-like" evidence="3">
    <location>
        <begin position="475"/>
        <end position="1079"/>
    </location>
</feature>
<sequence length="1304" mass="148203">MNFFLLFGVIGLVSAFPFTDVFDEVTGQDIKPGQCPVIPADRGTSGVCVTDCQTDSHCDGIKKCCQTPCGGAMCQEAVTPEPDQPPHALSLVSEQIESQWQDWVEKKRQMVQKLQRFPEPPRFFKELTNTTDALSVCTSNPCEWKKCVRMASTFTYNLKPRREWACALATSPEHCMDWVEQGFVDMMITRNEDIYTAKTKYNLLPAAYESTQTKQTPPSEWQNITLAVAKITTNIDTWAQLENRQVCITSANSTSGFKTPIGSLIQEGVIAQKGDFVQSAGEFFSESCVPGILSKTFDKNGTYPVSLLARCEGEASLRYEGLDGAVHCLKEDVGEVIFIDHKKVQSLLLESTAVTQFKLICKSGSQPLTEWETKDCHVSKVPQPTVYISPRKTDLKAVIQNLLARAVQVYSGKAVGTFKLFDSDEYNCPTGHSSDILFKQESNVFMNIDEAVKPHAEPFFMLMDTVERLVPKTVCRVCVTKPELYEGCKIYKGLFEHVEITNDVAWGCVLAKTKMECMQAVMNGTADLITADPTEMFIAGREFKLQPFMSQEFDTLAPRVDGKSLFDNTTYTYTIAVMTKEKLLEKYGNNVRFLNMTGLNPCFAGISKLSSFKHPIGWLLANGTIPRIGSVFESISRFFEKSCLPGAAPQNWTWDRDLILGHELNWGFPGWNFYNFTGYEWFNMNMPNTWNYYNWKGMSPRFFDIFFKTNTKNEIKDLLSSVSLRKAPLLHRILSTEPSSLKDLSKLLDQLPDEIHGLDDETVIPRDQVRSQTRWGIDGLIKKLKAVDSQSWLRSTDKSKYHKSKPFDRYQSAEPTLTSLLNNLASKHFNIKEQLNDFLEYIYESPSMIDRQEEKFSWITHPAIKSFLQVYSRRFINIDLFDSIALREHEFNRYFNPIWNSPDISEFLERTKLHQDRLCSACAGAGASNCTETMQEPFSDYQGSLECLSNQAGDISFLEAHTAQRMLRSARILPSEVVMVCHSGEVIDFTIDEEILKECSFGAVPHSALLTAYNRTGSWRWNVTKALLHAQRQFDISPMAEVFVPSPSSFKFQPIPLINQTYEVYLGPMLLRSFEALVKPSSYDWWKNKTNVCWGETYTNVLTQRNGTCNAIVKDITCSGTPSPVVISLGRIGEKKKILMPMCSRPTSFQRQMAEFTCDNGATYLKTVMAPTACECVPCEETSTNPTWNRDDFWMTEDRKFLPRQYEEIKNQWGNNPFWANPSLNANFEVADAITDLKDIQPVNQHTVSTKKSPTCEKPWIGDEWHREWFSQQSSIPVCEQKSTLNAAKKIHMIVAQIQQERRQ</sequence>
<dbReference type="InterPro" id="IPR008197">
    <property type="entry name" value="WAP_dom"/>
</dbReference>
<evidence type="ECO:0000313" key="4">
    <source>
        <dbReference type="Proteomes" id="UP000694845"/>
    </source>
</evidence>
<evidence type="ECO:0000259" key="2">
    <source>
        <dbReference type="PROSITE" id="PS51390"/>
    </source>
</evidence>
<evidence type="ECO:0000256" key="1">
    <source>
        <dbReference type="SAM" id="SignalP"/>
    </source>
</evidence>
<dbReference type="SUPFAM" id="SSF53850">
    <property type="entry name" value="Periplasmic binding protein-like II"/>
    <property type="match status" value="2"/>
</dbReference>
<dbReference type="Pfam" id="PF00095">
    <property type="entry name" value="WAP"/>
    <property type="match status" value="1"/>
</dbReference>
<feature type="chain" id="PRO_5034842704" evidence="1">
    <location>
        <begin position="16"/>
        <end position="1304"/>
    </location>
</feature>
<dbReference type="CDD" id="cd00199">
    <property type="entry name" value="WAP"/>
    <property type="match status" value="1"/>
</dbReference>
<dbReference type="GeneID" id="110988510"/>
<dbReference type="PANTHER" id="PTHR11485:SF29">
    <property type="entry name" value="TRANSFERRIN 2"/>
    <property type="match status" value="1"/>
</dbReference>
<accession>A0A8B7ZQU8</accession>
<gene>
    <name evidence="5" type="primary">LOC110988510</name>
</gene>
<keyword evidence="4" id="KW-1185">Reference proteome</keyword>
<dbReference type="RefSeq" id="XP_022107779.1">
    <property type="nucleotide sequence ID" value="XM_022252087.1"/>
</dbReference>
<name>A0A8B7ZQU8_ACAPL</name>
<dbReference type="PROSITE" id="PS51408">
    <property type="entry name" value="TRANSFERRIN_LIKE_4"/>
    <property type="match status" value="2"/>
</dbReference>
<dbReference type="PRINTS" id="PR00422">
    <property type="entry name" value="TRANSFERRIN"/>
</dbReference>
<dbReference type="GO" id="GO:0005769">
    <property type="term" value="C:early endosome"/>
    <property type="evidence" value="ECO:0007669"/>
    <property type="project" value="TreeGrafter"/>
</dbReference>
<dbReference type="Pfam" id="PF00405">
    <property type="entry name" value="Transferrin"/>
    <property type="match status" value="3"/>
</dbReference>
<dbReference type="GO" id="GO:0055037">
    <property type="term" value="C:recycling endosome"/>
    <property type="evidence" value="ECO:0007669"/>
    <property type="project" value="TreeGrafter"/>
</dbReference>
<dbReference type="Proteomes" id="UP000694845">
    <property type="component" value="Unplaced"/>
</dbReference>
<keyword evidence="1" id="KW-0732">Signal</keyword>
<dbReference type="SMART" id="SM00217">
    <property type="entry name" value="WAP"/>
    <property type="match status" value="1"/>
</dbReference>
<dbReference type="SUPFAM" id="SSF57256">
    <property type="entry name" value="Elafin-like"/>
    <property type="match status" value="1"/>
</dbReference>
<organism evidence="4 5">
    <name type="scientific">Acanthaster planci</name>
    <name type="common">Crown-of-thorns starfish</name>
    <dbReference type="NCBI Taxonomy" id="133434"/>
    <lineage>
        <taxon>Eukaryota</taxon>
        <taxon>Metazoa</taxon>
        <taxon>Echinodermata</taxon>
        <taxon>Eleutherozoa</taxon>
        <taxon>Asterozoa</taxon>
        <taxon>Asteroidea</taxon>
        <taxon>Valvatacea</taxon>
        <taxon>Valvatida</taxon>
        <taxon>Acanthasteridae</taxon>
        <taxon>Acanthaster</taxon>
    </lineage>
</organism>
<dbReference type="InterPro" id="IPR036645">
    <property type="entry name" value="Elafin-like_sf"/>
</dbReference>